<dbReference type="GO" id="GO:0019344">
    <property type="term" value="P:cysteine biosynthetic process"/>
    <property type="evidence" value="ECO:0007669"/>
    <property type="project" value="UniProtKB-UniRule"/>
</dbReference>
<dbReference type="GO" id="GO:0000103">
    <property type="term" value="P:sulfate assimilation"/>
    <property type="evidence" value="ECO:0007669"/>
    <property type="project" value="InterPro"/>
</dbReference>
<keyword evidence="3 11" id="KW-1003">Cell membrane</keyword>
<evidence type="ECO:0000256" key="9">
    <source>
        <dbReference type="ARBA" id="ARBA00023136"/>
    </source>
</evidence>
<comment type="caution">
    <text evidence="12">The sequence shown here is derived from an EMBL/GenBank/DDBJ whole genome shotgun (WGS) entry which is preliminary data.</text>
</comment>
<keyword evidence="8 11" id="KW-0764">Sulfate transport</keyword>
<dbReference type="GO" id="GO:0005886">
    <property type="term" value="C:plasma membrane"/>
    <property type="evidence" value="ECO:0007669"/>
    <property type="project" value="UniProtKB-SubCell"/>
</dbReference>
<dbReference type="PANTHER" id="PTHR37468">
    <property type="entry name" value="SULFATE TRANSPORTER CYSZ"/>
    <property type="match status" value="1"/>
</dbReference>
<name>A0AAI9DEL3_PROST</name>
<evidence type="ECO:0000256" key="4">
    <source>
        <dbReference type="ARBA" id="ARBA00022519"/>
    </source>
</evidence>
<dbReference type="HAMAP" id="MF_00468">
    <property type="entry name" value="CysZ"/>
    <property type="match status" value="1"/>
</dbReference>
<evidence type="ECO:0000256" key="10">
    <source>
        <dbReference type="ARBA" id="ARBA00023192"/>
    </source>
</evidence>
<dbReference type="GO" id="GO:0009675">
    <property type="term" value="F:high-affinity sulfate:proton symporter activity"/>
    <property type="evidence" value="ECO:0007669"/>
    <property type="project" value="TreeGrafter"/>
</dbReference>
<comment type="similarity">
    <text evidence="11">Belongs to the CysZ family.</text>
</comment>
<feature type="transmembrane region" description="Helical" evidence="11">
    <location>
        <begin position="145"/>
        <end position="165"/>
    </location>
</feature>
<evidence type="ECO:0000313" key="12">
    <source>
        <dbReference type="EMBL" id="EMJ5135761.1"/>
    </source>
</evidence>
<evidence type="ECO:0000256" key="3">
    <source>
        <dbReference type="ARBA" id="ARBA00022475"/>
    </source>
</evidence>
<comment type="function">
    <text evidence="11">High affinity, high specificity proton-dependent sulfate transporter, which mediates sulfate uptake. Provides the sulfur source for the cysteine synthesis pathway.</text>
</comment>
<feature type="transmembrane region" description="Helical" evidence="11">
    <location>
        <begin position="73"/>
        <end position="94"/>
    </location>
</feature>
<dbReference type="NCBIfam" id="NF003433">
    <property type="entry name" value="PRK04949.1"/>
    <property type="match status" value="1"/>
</dbReference>
<keyword evidence="2 11" id="KW-0813">Transport</keyword>
<evidence type="ECO:0000256" key="5">
    <source>
        <dbReference type="ARBA" id="ARBA00022605"/>
    </source>
</evidence>
<keyword evidence="5 11" id="KW-0028">Amino-acid biosynthesis</keyword>
<keyword evidence="10 11" id="KW-0198">Cysteine biosynthesis</keyword>
<comment type="subcellular location">
    <subcellularLocation>
        <location evidence="11">Cell inner membrane</location>
        <topology evidence="11">Multi-pass membrane protein</topology>
    </subcellularLocation>
    <subcellularLocation>
        <location evidence="1">Membrane</location>
        <topology evidence="1">Multi-pass membrane protein</topology>
    </subcellularLocation>
</comment>
<reference evidence="12" key="1">
    <citation type="submission" date="2024-02" db="EMBL/GenBank/DDBJ databases">
        <authorList>
            <consortium name="Clinical and Environmental Microbiology Branch: Whole genome sequencing antimicrobial resistance pathogens in the healthcare setting"/>
        </authorList>
    </citation>
    <scope>NUCLEOTIDE SEQUENCE</scope>
    <source>
        <strain evidence="12">2021GO-0154</strain>
    </source>
</reference>
<keyword evidence="6 11" id="KW-0812">Transmembrane</keyword>
<protein>
    <recommendedName>
        <fullName evidence="11">Sulfate transporter CysZ</fullName>
    </recommendedName>
</protein>
<accession>A0AAI9DEL3</accession>
<evidence type="ECO:0000256" key="2">
    <source>
        <dbReference type="ARBA" id="ARBA00022448"/>
    </source>
</evidence>
<dbReference type="PANTHER" id="PTHR37468:SF1">
    <property type="entry name" value="SULFATE TRANSPORTER CYSZ"/>
    <property type="match status" value="1"/>
</dbReference>
<evidence type="ECO:0000256" key="6">
    <source>
        <dbReference type="ARBA" id="ARBA00022692"/>
    </source>
</evidence>
<feature type="transmembrane region" description="Helical" evidence="11">
    <location>
        <begin position="33"/>
        <end position="53"/>
    </location>
</feature>
<gene>
    <name evidence="11 12" type="primary">cysZ</name>
    <name evidence="12" type="ORF">RG298_003524</name>
</gene>
<sequence length="254" mass="29197">MIQSTDPQQKSHSGFYYFAQGWRLVTRPGIKRFVILPLLANIILLGGAFWWLYSKLGDWIAQVMSYIPSWLQWLDYLIWPIAVISILLIFTYFFSTVANIIAAPFNGWLSEKLESELTGIPAPDGGIIDVAKDVPRMIKREFVRIGYYLPRAIGLLILFFIPGIGQTVAPILWFLFGAWMMSIQYCDYPFDNHRVGFNDMKQALSKDRMNNIQFGGAVSVLMMIPILNLLIMPVAVCGATLMWVDRYRTRYARY</sequence>
<evidence type="ECO:0000256" key="11">
    <source>
        <dbReference type="HAMAP-Rule" id="MF_00468"/>
    </source>
</evidence>
<evidence type="ECO:0000256" key="1">
    <source>
        <dbReference type="ARBA" id="ARBA00004141"/>
    </source>
</evidence>
<evidence type="ECO:0000256" key="7">
    <source>
        <dbReference type="ARBA" id="ARBA00022989"/>
    </source>
</evidence>
<keyword evidence="7 11" id="KW-1133">Transmembrane helix</keyword>
<organism evidence="12">
    <name type="scientific">Providencia stuartii</name>
    <dbReference type="NCBI Taxonomy" id="588"/>
    <lineage>
        <taxon>Bacteria</taxon>
        <taxon>Pseudomonadati</taxon>
        <taxon>Pseudomonadota</taxon>
        <taxon>Gammaproteobacteria</taxon>
        <taxon>Enterobacterales</taxon>
        <taxon>Morganellaceae</taxon>
        <taxon>Providencia</taxon>
    </lineage>
</organism>
<dbReference type="EMBL" id="ABMABF030000013">
    <property type="protein sequence ID" value="EMJ5135761.1"/>
    <property type="molecule type" value="Genomic_DNA"/>
</dbReference>
<keyword evidence="9 11" id="KW-0472">Membrane</keyword>
<evidence type="ECO:0000256" key="8">
    <source>
        <dbReference type="ARBA" id="ARBA00023032"/>
    </source>
</evidence>
<feature type="transmembrane region" description="Helical" evidence="11">
    <location>
        <begin position="211"/>
        <end position="244"/>
    </location>
</feature>
<dbReference type="InterPro" id="IPR022985">
    <property type="entry name" value="Sulfate_CysZ"/>
</dbReference>
<dbReference type="InterPro" id="IPR059112">
    <property type="entry name" value="CysZ/EI24"/>
</dbReference>
<dbReference type="AlphaFoldDB" id="A0AAI9DEL3"/>
<dbReference type="InterPro" id="IPR050480">
    <property type="entry name" value="CysZ-like"/>
</dbReference>
<proteinExistence type="inferred from homology"/>
<keyword evidence="4 11" id="KW-0997">Cell inner membrane</keyword>
<dbReference type="Pfam" id="PF07264">
    <property type="entry name" value="EI24"/>
    <property type="match status" value="1"/>
</dbReference>